<name>A0AA35YXD2_LACSI</name>
<dbReference type="EMBL" id="OX465080">
    <property type="protein sequence ID" value="CAI9281764.1"/>
    <property type="molecule type" value="Genomic_DNA"/>
</dbReference>
<evidence type="ECO:0000313" key="1">
    <source>
        <dbReference type="EMBL" id="CAI9281764.1"/>
    </source>
</evidence>
<evidence type="ECO:0000313" key="2">
    <source>
        <dbReference type="Proteomes" id="UP001177003"/>
    </source>
</evidence>
<dbReference type="Proteomes" id="UP001177003">
    <property type="component" value="Chromosome 4"/>
</dbReference>
<protein>
    <submittedName>
        <fullName evidence="1">Uncharacterized protein</fullName>
    </submittedName>
</protein>
<sequence>MMFSTLPKWHREESEKINDYIKKVGTLLETSEININIDALSKTVTQSFLNIIVEQRKSFSPSPEHSAKKELDVDETVFRPWKFIVRMIQDKDIVPYESYDSPSIFEFDWHLLISPNSHNFLIFPPLETSKPRSDPMVRKFLFEASAKVLSHQKDICSREVERFRRS</sequence>
<accession>A0AA35YXD2</accession>
<keyword evidence="2" id="KW-1185">Reference proteome</keyword>
<dbReference type="AlphaFoldDB" id="A0AA35YXD2"/>
<organism evidence="1 2">
    <name type="scientific">Lactuca saligna</name>
    <name type="common">Willowleaf lettuce</name>
    <dbReference type="NCBI Taxonomy" id="75948"/>
    <lineage>
        <taxon>Eukaryota</taxon>
        <taxon>Viridiplantae</taxon>
        <taxon>Streptophyta</taxon>
        <taxon>Embryophyta</taxon>
        <taxon>Tracheophyta</taxon>
        <taxon>Spermatophyta</taxon>
        <taxon>Magnoliopsida</taxon>
        <taxon>eudicotyledons</taxon>
        <taxon>Gunneridae</taxon>
        <taxon>Pentapetalae</taxon>
        <taxon>asterids</taxon>
        <taxon>campanulids</taxon>
        <taxon>Asterales</taxon>
        <taxon>Asteraceae</taxon>
        <taxon>Cichorioideae</taxon>
        <taxon>Cichorieae</taxon>
        <taxon>Lactucinae</taxon>
        <taxon>Lactuca</taxon>
    </lineage>
</organism>
<proteinExistence type="predicted"/>
<reference evidence="1" key="1">
    <citation type="submission" date="2023-04" db="EMBL/GenBank/DDBJ databases">
        <authorList>
            <person name="Vijverberg K."/>
            <person name="Xiong W."/>
            <person name="Schranz E."/>
        </authorList>
    </citation>
    <scope>NUCLEOTIDE SEQUENCE</scope>
</reference>
<gene>
    <name evidence="1" type="ORF">LSALG_LOCUS21441</name>
</gene>